<evidence type="ECO:0000259" key="2">
    <source>
        <dbReference type="Pfam" id="PF23276"/>
    </source>
</evidence>
<dbReference type="PANTHER" id="PTHR47447">
    <property type="entry name" value="OS03G0856100 PROTEIN"/>
    <property type="match status" value="1"/>
</dbReference>
<evidence type="ECO:0000256" key="1">
    <source>
        <dbReference type="ARBA" id="ARBA00022737"/>
    </source>
</evidence>
<dbReference type="InterPro" id="IPR057027">
    <property type="entry name" value="TPR_mt"/>
</dbReference>
<proteinExistence type="predicted"/>
<dbReference type="Proteomes" id="UP000566819">
    <property type="component" value="Unassembled WGS sequence"/>
</dbReference>
<comment type="caution">
    <text evidence="3">The sequence shown here is derived from an EMBL/GenBank/DDBJ whole genome shotgun (WGS) entry which is preliminary data.</text>
</comment>
<dbReference type="EMBL" id="JAAMPI010000059">
    <property type="protein sequence ID" value="KAF4636586.1"/>
    <property type="molecule type" value="Genomic_DNA"/>
</dbReference>
<keyword evidence="1" id="KW-0677">Repeat</keyword>
<keyword evidence="4" id="KW-1185">Reference proteome</keyword>
<feature type="domain" description="Pentatricopeptide repeat-containing protein-mitochondrial" evidence="2">
    <location>
        <begin position="320"/>
        <end position="451"/>
    </location>
</feature>
<sequence>MQPIRITIDGLWRCLCPSVDSIAVSYRATHFLPIRKTAIRSHTANKTTRHLRTRAFHTSAQTRQEEVGTEQPFLDDEFKLSHRRVPQVVVRRIQPSNSFDNISTPHLYDELRQIRTQQGAYDSVSELVDYLINIRGEKPALIHYDALIRANCDAEKGSAAVVKGLLREMEEDGIGADAALYHAVLQVLAIHPDYLLRNKIMQDMKERWFGLSPEGWHFLITGLLRDREYEVAMDKLEQMQNDGIRIQPWLYDIFTYKLCEAKELDAAFELLCFRWERDRKEIEPSIWYYLLDAFTSAFHYEGAKYIWKLRVSTSYLNPSDGICSNVLNLAARYADPGLATSAIRILSSRRTALSPFHYEALLGAYVATDDLNTAFRIIGVIDKAGYEPDSGTTRPIFVHLSTSRSLPGKAWKVLKNQFEEGHKIHVAAANVVIEAAITTEQFQEAVNFYMDLHNICKSGPNTETFNILLQGAEKRADCKAQAMFLASEMMALSIKPDHLTYDRLIMVCLHEEDYEDAFKYLEEMIHVGKDKIENGKKGWWMRRGTAGEMARRCADSGDERGRHIIAEMERRGLANPNQNRWHNKLKDKVNEKVARANSMTGHNLPQAASKGG</sequence>
<protein>
    <recommendedName>
        <fullName evidence="2">Pentatricopeptide repeat-containing protein-mitochondrial domain-containing protein</fullName>
    </recommendedName>
</protein>
<accession>A0A8H4RW91</accession>
<dbReference type="OrthoDB" id="747253at2759"/>
<organism evidence="3 4">
    <name type="scientific">Cudoniella acicularis</name>
    <dbReference type="NCBI Taxonomy" id="354080"/>
    <lineage>
        <taxon>Eukaryota</taxon>
        <taxon>Fungi</taxon>
        <taxon>Dikarya</taxon>
        <taxon>Ascomycota</taxon>
        <taxon>Pezizomycotina</taxon>
        <taxon>Leotiomycetes</taxon>
        <taxon>Helotiales</taxon>
        <taxon>Tricladiaceae</taxon>
        <taxon>Cudoniella</taxon>
    </lineage>
</organism>
<name>A0A8H4RW91_9HELO</name>
<dbReference type="Pfam" id="PF23276">
    <property type="entry name" value="TPR_24"/>
    <property type="match status" value="1"/>
</dbReference>
<dbReference type="InterPro" id="IPR011990">
    <property type="entry name" value="TPR-like_helical_dom_sf"/>
</dbReference>
<reference evidence="3 4" key="1">
    <citation type="submission" date="2020-03" db="EMBL/GenBank/DDBJ databases">
        <title>Draft Genome Sequence of Cudoniella acicularis.</title>
        <authorList>
            <person name="Buettner E."/>
            <person name="Kellner H."/>
        </authorList>
    </citation>
    <scope>NUCLEOTIDE SEQUENCE [LARGE SCALE GENOMIC DNA]</scope>
    <source>
        <strain evidence="3 4">DSM 108380</strain>
    </source>
</reference>
<dbReference type="PANTHER" id="PTHR47447:SF17">
    <property type="entry name" value="OS12G0638900 PROTEIN"/>
    <property type="match status" value="1"/>
</dbReference>
<evidence type="ECO:0000313" key="3">
    <source>
        <dbReference type="EMBL" id="KAF4636586.1"/>
    </source>
</evidence>
<dbReference type="Gene3D" id="1.25.40.10">
    <property type="entry name" value="Tetratricopeptide repeat domain"/>
    <property type="match status" value="2"/>
</dbReference>
<evidence type="ECO:0000313" key="4">
    <source>
        <dbReference type="Proteomes" id="UP000566819"/>
    </source>
</evidence>
<dbReference type="AlphaFoldDB" id="A0A8H4RW91"/>
<gene>
    <name evidence="3" type="ORF">G7Y89_g1509</name>
</gene>